<evidence type="ECO:0000259" key="2">
    <source>
        <dbReference type="SMART" id="SM00849"/>
    </source>
</evidence>
<dbReference type="InterPro" id="IPR036866">
    <property type="entry name" value="RibonucZ/Hydroxyglut_hydro"/>
</dbReference>
<evidence type="ECO:0000256" key="1">
    <source>
        <dbReference type="ARBA" id="ARBA00022801"/>
    </source>
</evidence>
<reference evidence="4 5" key="1">
    <citation type="journal article" date="2011" name="J. Bacteriol.">
        <title>Complete genome sequence of Polymorphum gilvum SL003B-26A1T, a crude oil-degrading bacterium from oil-polluted saline soil.</title>
        <authorList>
            <person name="Li S.G."/>
            <person name="Tang Y.Q."/>
            <person name="Nie Y."/>
            <person name="Cai M."/>
            <person name="Wu X.L."/>
        </authorList>
    </citation>
    <scope>NUCLEOTIDE SEQUENCE [LARGE SCALE GENOMIC DNA]</scope>
    <source>
        <strain evidence="5">LMG 25793 / CGMCC 1.9160 / SL003B-26A1</strain>
    </source>
</reference>
<dbReference type="RefSeq" id="WP_013653424.1">
    <property type="nucleotide sequence ID" value="NC_015259.1"/>
</dbReference>
<dbReference type="Gene3D" id="3.60.15.10">
    <property type="entry name" value="Ribonuclease Z/Hydroxyacylglutathione hydrolase-like"/>
    <property type="match status" value="1"/>
</dbReference>
<dbReference type="Pfam" id="PF00753">
    <property type="entry name" value="Lactamase_B"/>
    <property type="match status" value="1"/>
</dbReference>
<protein>
    <submittedName>
        <fullName evidence="4">Beta-lactamase domain protein</fullName>
    </submittedName>
</protein>
<dbReference type="KEGG" id="pgv:SL003B_2687"/>
<dbReference type="InterPro" id="IPR050698">
    <property type="entry name" value="MBL"/>
</dbReference>
<dbReference type="GO" id="GO:0004521">
    <property type="term" value="F:RNA endonuclease activity"/>
    <property type="evidence" value="ECO:0007669"/>
    <property type="project" value="TreeGrafter"/>
</dbReference>
<dbReference type="OrthoDB" id="9803916at2"/>
<dbReference type="AlphaFoldDB" id="F2J551"/>
<keyword evidence="1" id="KW-0378">Hydrolase</keyword>
<feature type="domain" description="Beta-Casp" evidence="3">
    <location>
        <begin position="261"/>
        <end position="381"/>
    </location>
</feature>
<dbReference type="InterPro" id="IPR011108">
    <property type="entry name" value="RMMBL"/>
</dbReference>
<evidence type="ECO:0000313" key="4">
    <source>
        <dbReference type="EMBL" id="ADZ71110.1"/>
    </source>
</evidence>
<dbReference type="PANTHER" id="PTHR11203">
    <property type="entry name" value="CLEAVAGE AND POLYADENYLATION SPECIFICITY FACTOR FAMILY MEMBER"/>
    <property type="match status" value="1"/>
</dbReference>
<dbReference type="SMART" id="SM01027">
    <property type="entry name" value="Beta-Casp"/>
    <property type="match status" value="1"/>
</dbReference>
<dbReference type="Proteomes" id="UP000008130">
    <property type="component" value="Chromosome"/>
</dbReference>
<evidence type="ECO:0000259" key="3">
    <source>
        <dbReference type="SMART" id="SM01027"/>
    </source>
</evidence>
<dbReference type="Gene3D" id="3.40.50.10890">
    <property type="match status" value="1"/>
</dbReference>
<dbReference type="SMART" id="SM00849">
    <property type="entry name" value="Lactamase_B"/>
    <property type="match status" value="1"/>
</dbReference>
<dbReference type="CDD" id="cd16295">
    <property type="entry name" value="TTHA0252-CPSF-like_MBL-fold"/>
    <property type="match status" value="1"/>
</dbReference>
<keyword evidence="5" id="KW-1185">Reference proteome</keyword>
<dbReference type="HOGENOM" id="CLU_009673_5_2_5"/>
<dbReference type="GO" id="GO:0016787">
    <property type="term" value="F:hydrolase activity"/>
    <property type="evidence" value="ECO:0007669"/>
    <property type="project" value="UniProtKB-KW"/>
</dbReference>
<proteinExistence type="predicted"/>
<gene>
    <name evidence="4" type="ordered locus">SL003B_2687</name>
</gene>
<evidence type="ECO:0000313" key="5">
    <source>
        <dbReference type="Proteomes" id="UP000008130"/>
    </source>
</evidence>
<dbReference type="InterPro" id="IPR001279">
    <property type="entry name" value="Metallo-B-lactamas"/>
</dbReference>
<dbReference type="SUPFAM" id="SSF56281">
    <property type="entry name" value="Metallo-hydrolase/oxidoreductase"/>
    <property type="match status" value="1"/>
</dbReference>
<dbReference type="STRING" id="991905.SL003B_2687"/>
<dbReference type="Pfam" id="PF07521">
    <property type="entry name" value="RMMBL"/>
    <property type="match status" value="1"/>
</dbReference>
<feature type="domain" description="Metallo-beta-lactamase" evidence="2">
    <location>
        <begin position="15"/>
        <end position="239"/>
    </location>
</feature>
<accession>F2J551</accession>
<name>F2J551_POLGS</name>
<dbReference type="Pfam" id="PF10996">
    <property type="entry name" value="Beta-Casp"/>
    <property type="match status" value="1"/>
</dbReference>
<dbReference type="PATRIC" id="fig|991905.3.peg.2753"/>
<sequence length="533" mass="59150">MAVRLTFCGAARMVTGSCYLLDIGATRLLVDCGLFQGSKTVKELNYRPFPFAADSIDVVLLTHAHIDHAGLVPKLWRAGFRGPVHMTEGTRDLLSFMLPDSGHIQQYEVENLNRRNLRRGKQTVTPIYTQADAYACQETFQAHDYDVWVDVAPGVRARFWNAGHILGSASVELEIAPSQAGADEPLRLLFSGDIGPEHKAFHPDPEAASGIDHLICESTYGGREREHVTDEQRRLVLAREVRSALDSGGVLLIPAFAVERTQELIFDLMTLMESGGLNRVPVFLDSPLAIKATETFNAHADDLEHLSDRPHLLDNRWISYSETVEDSKALNRIGGGAIIIAASGMCDAGRIRHHLKNRLWRPNTTVLLVGYQAPATLGAILRDGAQSVRIMGEEVKVRADIRSIDVYSGHAARDDLLDWVEERKPVRGSIFLTHGEESQSVAMRDALVGHGFAADNVVIPDLDAVYDLLPGRAIQRRDAAPPRAMPDIAERRDWHNDYAELILDIQAQVDAAADERARAVLIRRLRRALEERE</sequence>
<dbReference type="InterPro" id="IPR022712">
    <property type="entry name" value="Beta_Casp"/>
</dbReference>
<dbReference type="PANTHER" id="PTHR11203:SF37">
    <property type="entry name" value="INTEGRATOR COMPLEX SUBUNIT 11"/>
    <property type="match status" value="1"/>
</dbReference>
<organism evidence="4 5">
    <name type="scientific">Polymorphum gilvum (strain LMG 25793 / CGMCC 1.9160 / SL003B-26A1)</name>
    <dbReference type="NCBI Taxonomy" id="991905"/>
    <lineage>
        <taxon>Bacteria</taxon>
        <taxon>Pseudomonadati</taxon>
        <taxon>Pseudomonadota</taxon>
        <taxon>Alphaproteobacteria</taxon>
        <taxon>Rhodobacterales</taxon>
        <taxon>Paracoccaceae</taxon>
        <taxon>Polymorphum</taxon>
    </lineage>
</organism>
<dbReference type="eggNOG" id="COG1236">
    <property type="taxonomic scope" value="Bacteria"/>
</dbReference>
<dbReference type="EMBL" id="CP002568">
    <property type="protein sequence ID" value="ADZ71110.1"/>
    <property type="molecule type" value="Genomic_DNA"/>
</dbReference>